<dbReference type="Gene3D" id="2.40.30.140">
    <property type="match status" value="1"/>
</dbReference>
<feature type="active site" description="Proton donor" evidence="7">
    <location>
        <position position="264"/>
    </location>
</feature>
<dbReference type="CDD" id="cd11318">
    <property type="entry name" value="AmyAc_bac_fung_AmyA"/>
    <property type="match status" value="1"/>
</dbReference>
<dbReference type="OrthoDB" id="9805159at2"/>
<protein>
    <submittedName>
        <fullName evidence="10">Cytoplasmic alpha-amylase</fullName>
        <ecNumber evidence="10">3.2.1.1</ecNumber>
    </submittedName>
</protein>
<dbReference type="AlphaFoldDB" id="G5JYK0"/>
<dbReference type="Gene3D" id="2.60.40.1180">
    <property type="entry name" value="Golgi alpha-mannosidase II"/>
    <property type="match status" value="1"/>
</dbReference>
<dbReference type="InterPro" id="IPR017853">
    <property type="entry name" value="GH"/>
</dbReference>
<dbReference type="SMART" id="SM00642">
    <property type="entry name" value="Aamy"/>
    <property type="match status" value="1"/>
</dbReference>
<proteinExistence type="inferred from homology"/>
<keyword evidence="11" id="KW-1185">Reference proteome</keyword>
<feature type="binding site" evidence="8">
    <location>
        <position position="103"/>
    </location>
    <ligand>
        <name>Ca(2+)</name>
        <dbReference type="ChEBI" id="CHEBI:29108"/>
        <label>1</label>
    </ligand>
</feature>
<dbReference type="Pfam" id="PF09154">
    <property type="entry name" value="Alpha-amy_C_pro"/>
    <property type="match status" value="1"/>
</dbReference>
<dbReference type="Pfam" id="PF00128">
    <property type="entry name" value="Alpha-amylase"/>
    <property type="match status" value="1"/>
</dbReference>
<evidence type="ECO:0000256" key="3">
    <source>
        <dbReference type="ARBA" id="ARBA00022723"/>
    </source>
</evidence>
<feature type="domain" description="Glycosyl hydrolase family 13 catalytic" evidence="9">
    <location>
        <begin position="4"/>
        <end position="392"/>
    </location>
</feature>
<dbReference type="PANTHER" id="PTHR43447">
    <property type="entry name" value="ALPHA-AMYLASE"/>
    <property type="match status" value="1"/>
</dbReference>
<evidence type="ECO:0000256" key="4">
    <source>
        <dbReference type="ARBA" id="ARBA00022801"/>
    </source>
</evidence>
<evidence type="ECO:0000259" key="9">
    <source>
        <dbReference type="SMART" id="SM00642"/>
    </source>
</evidence>
<evidence type="ECO:0000256" key="2">
    <source>
        <dbReference type="ARBA" id="ARBA00008061"/>
    </source>
</evidence>
<dbReference type="SUPFAM" id="SSF51011">
    <property type="entry name" value="Glycosyl hydrolase domain"/>
    <property type="match status" value="1"/>
</dbReference>
<accession>G5JYK0</accession>
<comment type="similarity">
    <text evidence="2">Belongs to the glycosyl hydrolase 13 family.</text>
</comment>
<dbReference type="InterPro" id="IPR013780">
    <property type="entry name" value="Glyco_hydro_b"/>
</dbReference>
<feature type="binding site" evidence="8">
    <location>
        <position position="197"/>
    </location>
    <ligand>
        <name>Ca(2+)</name>
        <dbReference type="ChEBI" id="CHEBI:29108"/>
        <label>1</label>
    </ligand>
</feature>
<feature type="active site" description="Nucleophile" evidence="7">
    <location>
        <position position="234"/>
    </location>
</feature>
<dbReference type="eggNOG" id="COG0366">
    <property type="taxonomic scope" value="Bacteria"/>
</dbReference>
<reference evidence="10 11" key="1">
    <citation type="journal article" date="2014" name="Int. J. Syst. Evol. Microbiol.">
        <title>Phylogenomics and the dynamic genome evolution of the genus Streptococcus.</title>
        <authorList>
            <consortium name="The Broad Institute Genome Sequencing Platform"/>
            <person name="Richards V.P."/>
            <person name="Palmer S.R."/>
            <person name="Pavinski Bitar P.D."/>
            <person name="Qin X."/>
            <person name="Weinstock G.M."/>
            <person name="Highlander S.K."/>
            <person name="Town C.D."/>
            <person name="Burne R.A."/>
            <person name="Stanhope M.J."/>
        </authorList>
    </citation>
    <scope>NUCLEOTIDE SEQUENCE [LARGE SCALE GENOMIC DNA]</scope>
    <source>
        <strain evidence="10 11">NCTC 11558</strain>
    </source>
</reference>
<dbReference type="NCBIfam" id="NF006971">
    <property type="entry name" value="PRK09441.1-4"/>
    <property type="match status" value="1"/>
</dbReference>
<dbReference type="RefSeq" id="WP_003078577.1">
    <property type="nucleotide sequence ID" value="NZ_AEUW02000001.1"/>
</dbReference>
<dbReference type="GO" id="GO:0005975">
    <property type="term" value="P:carbohydrate metabolic process"/>
    <property type="evidence" value="ECO:0007669"/>
    <property type="project" value="InterPro"/>
</dbReference>
<dbReference type="GO" id="GO:0004556">
    <property type="term" value="F:alpha-amylase activity"/>
    <property type="evidence" value="ECO:0007669"/>
    <property type="project" value="UniProtKB-EC"/>
</dbReference>
<evidence type="ECO:0000313" key="11">
    <source>
        <dbReference type="Proteomes" id="UP000003573"/>
    </source>
</evidence>
<evidence type="ECO:0000256" key="1">
    <source>
        <dbReference type="ARBA" id="ARBA00001913"/>
    </source>
</evidence>
<dbReference type="InterPro" id="IPR013776">
    <property type="entry name" value="A-amylase_thermo"/>
</dbReference>
<dbReference type="Gene3D" id="3.20.20.80">
    <property type="entry name" value="Glycosidases"/>
    <property type="match status" value="1"/>
</dbReference>
<dbReference type="NCBIfam" id="NF006969">
    <property type="entry name" value="PRK09441.1-2"/>
    <property type="match status" value="1"/>
</dbReference>
<gene>
    <name evidence="10" type="ORF">STRMA_0261</name>
</gene>
<feature type="binding site" evidence="8">
    <location>
        <position position="203"/>
    </location>
    <ligand>
        <name>Ca(2+)</name>
        <dbReference type="ChEBI" id="CHEBI:29108"/>
        <label>1</label>
    </ligand>
</feature>
<dbReference type="InterPro" id="IPR006047">
    <property type="entry name" value="GH13_cat_dom"/>
</dbReference>
<dbReference type="SUPFAM" id="SSF51445">
    <property type="entry name" value="(Trans)glycosidases"/>
    <property type="match status" value="1"/>
</dbReference>
<name>G5JYK0_9STRE</name>
<keyword evidence="8" id="KW-0106">Calcium</keyword>
<dbReference type="InterPro" id="IPR015237">
    <property type="entry name" value="Alpha-amylase_C_pro"/>
</dbReference>
<dbReference type="NCBIfam" id="NF006968">
    <property type="entry name" value="PRK09441.1-1"/>
    <property type="match status" value="1"/>
</dbReference>
<evidence type="ECO:0000256" key="5">
    <source>
        <dbReference type="ARBA" id="ARBA00023277"/>
    </source>
</evidence>
<dbReference type="STRING" id="764298.STRMA_0261"/>
<evidence type="ECO:0000256" key="7">
    <source>
        <dbReference type="PIRSR" id="PIRSR001021-1"/>
    </source>
</evidence>
<evidence type="ECO:0000313" key="10">
    <source>
        <dbReference type="EMBL" id="EHJ51592.1"/>
    </source>
</evidence>
<dbReference type="EC" id="3.2.1.1" evidence="10"/>
<keyword evidence="4 10" id="KW-0378">Hydrolase</keyword>
<feature type="binding site" evidence="8">
    <location>
        <position position="408"/>
    </location>
    <ligand>
        <name>Ca(2+)</name>
        <dbReference type="ChEBI" id="CHEBI:29108"/>
        <label>3</label>
    </ligand>
</feature>
<organism evidence="10 11">
    <name type="scientific">Streptococcus macacae NCTC 11558</name>
    <dbReference type="NCBI Taxonomy" id="764298"/>
    <lineage>
        <taxon>Bacteria</taxon>
        <taxon>Bacillati</taxon>
        <taxon>Bacillota</taxon>
        <taxon>Bacilli</taxon>
        <taxon>Lactobacillales</taxon>
        <taxon>Streptococcaceae</taxon>
        <taxon>Streptococcus</taxon>
    </lineage>
</organism>
<dbReference type="Proteomes" id="UP000003573">
    <property type="component" value="Unassembled WGS sequence"/>
</dbReference>
<comment type="caution">
    <text evidence="10">The sequence shown here is derived from an EMBL/GenBank/DDBJ whole genome shotgun (WGS) entry which is preliminary data.</text>
</comment>
<keyword evidence="5" id="KW-0119">Carbohydrate metabolism</keyword>
<evidence type="ECO:0000256" key="8">
    <source>
        <dbReference type="PIRSR" id="PIRSR001021-2"/>
    </source>
</evidence>
<comment type="cofactor">
    <cofactor evidence="1">
        <name>Ca(2+)</name>
        <dbReference type="ChEBI" id="CHEBI:29108"/>
    </cofactor>
</comment>
<keyword evidence="6 10" id="KW-0326">Glycosidase</keyword>
<sequence>MTNETMMQYFEWYLPDDGKHWQHLAEDAEHLKAIGITKVWLPPAFKGTSSNDVGYGVYDLFDLGEFEQNGTVRTKYGTKADYLRAIASLKEKDIVPISDIVLNHKANADAKERFAVVKVKPDNRSETISEPYEIEAWTQFNFPGRQDKYSDFKWHWYHFTGVDYDALHDETGIYMILGDNKGWADSENIDQELGNYDYLMYDDIDFRHPEVQEHLKYWADWFLKTSGVGGFRLDAVKHIDKVFMKDFIRYVRENLKEDLYVFGEYWKDSNSDIVQYLEATDLQFDLIDVMLHMNFFEAGEKGSDFDLSTILEDSLMKSHPDFTVTFVDNHDSQRGQALESTVAEWFKPLAYGLILLRQEGTPCIFFGDYYGISGEFAQTGFQDILDKLLYIRKYHVYGPQEDYFDHPDCIGWTCLGDEKHPDGLAVVMTNGEASSKRLNMGELNRNKVFVDYLNNCPQEVVLDEAGWGEFPVQAASISAWVNKETHLSS</sequence>
<feature type="binding site" evidence="8">
    <location>
        <position position="238"/>
    </location>
    <ligand>
        <name>Ca(2+)</name>
        <dbReference type="ChEBI" id="CHEBI:29108"/>
        <label>1</label>
    </ligand>
</feature>
<keyword evidence="3 8" id="KW-0479">Metal-binding</keyword>
<dbReference type="PIRSF" id="PIRSF001021">
    <property type="entry name" value="Alph-amls_thrmst"/>
    <property type="match status" value="1"/>
</dbReference>
<evidence type="ECO:0000256" key="6">
    <source>
        <dbReference type="ARBA" id="ARBA00023295"/>
    </source>
</evidence>
<feature type="binding site" evidence="8">
    <location>
        <position position="205"/>
    </location>
    <ligand>
        <name>Ca(2+)</name>
        <dbReference type="ChEBI" id="CHEBI:29108"/>
        <label>2</label>
    </ligand>
</feature>
<dbReference type="GO" id="GO:0005509">
    <property type="term" value="F:calcium ion binding"/>
    <property type="evidence" value="ECO:0007669"/>
    <property type="project" value="InterPro"/>
</dbReference>
<dbReference type="EMBL" id="AEUW02000001">
    <property type="protein sequence ID" value="EHJ51592.1"/>
    <property type="molecule type" value="Genomic_DNA"/>
</dbReference>